<dbReference type="Proteomes" id="UP000650424">
    <property type="component" value="Unassembled WGS sequence"/>
</dbReference>
<evidence type="ECO:0000313" key="2">
    <source>
        <dbReference type="Proteomes" id="UP000650424"/>
    </source>
</evidence>
<organism evidence="1 2">
    <name type="scientific">Undibacterium hunanense</name>
    <dbReference type="NCBI Taxonomy" id="2762292"/>
    <lineage>
        <taxon>Bacteria</taxon>
        <taxon>Pseudomonadati</taxon>
        <taxon>Pseudomonadota</taxon>
        <taxon>Betaproteobacteria</taxon>
        <taxon>Burkholderiales</taxon>
        <taxon>Oxalobacteraceae</taxon>
        <taxon>Undibacterium</taxon>
    </lineage>
</organism>
<evidence type="ECO:0000313" key="1">
    <source>
        <dbReference type="EMBL" id="MBC3920635.1"/>
    </source>
</evidence>
<proteinExistence type="predicted"/>
<gene>
    <name evidence="1" type="ORF">H8L32_24435</name>
</gene>
<protein>
    <submittedName>
        <fullName evidence="1">Uncharacterized protein</fullName>
    </submittedName>
</protein>
<reference evidence="1 2" key="1">
    <citation type="submission" date="2020-08" db="EMBL/GenBank/DDBJ databases">
        <title>Novel species isolated from subtropical streams in China.</title>
        <authorList>
            <person name="Lu H."/>
        </authorList>
    </citation>
    <scope>NUCLEOTIDE SEQUENCE [LARGE SCALE GENOMIC DNA]</scope>
    <source>
        <strain evidence="1 2">CY18W</strain>
    </source>
</reference>
<name>A0ABR6ZXQ3_9BURK</name>
<dbReference type="EMBL" id="JACOGF010000017">
    <property type="protein sequence ID" value="MBC3920635.1"/>
    <property type="molecule type" value="Genomic_DNA"/>
</dbReference>
<accession>A0ABR6ZXQ3</accession>
<keyword evidence="2" id="KW-1185">Reference proteome</keyword>
<sequence length="96" mass="10630">MAEGSIDVAFDFAFDFGVAFEFCSSHVSMPLLQGRKWKKKDRCLSVASFRSFPFFDLQQREPPLGGSDASVAFLAHLFGEAKRWVAAGLPPASNRK</sequence>
<comment type="caution">
    <text evidence="1">The sequence shown here is derived from an EMBL/GenBank/DDBJ whole genome shotgun (WGS) entry which is preliminary data.</text>
</comment>